<feature type="non-terminal residue" evidence="1">
    <location>
        <position position="1"/>
    </location>
</feature>
<name>X1JKP2_9ZZZZ</name>
<evidence type="ECO:0000313" key="1">
    <source>
        <dbReference type="EMBL" id="GAH95306.1"/>
    </source>
</evidence>
<comment type="caution">
    <text evidence="1">The sequence shown here is derived from an EMBL/GenBank/DDBJ whole genome shotgun (WGS) entry which is preliminary data.</text>
</comment>
<protein>
    <submittedName>
        <fullName evidence="1">Uncharacterized protein</fullName>
    </submittedName>
</protein>
<organism evidence="1">
    <name type="scientific">marine sediment metagenome</name>
    <dbReference type="NCBI Taxonomy" id="412755"/>
    <lineage>
        <taxon>unclassified sequences</taxon>
        <taxon>metagenomes</taxon>
        <taxon>ecological metagenomes</taxon>
    </lineage>
</organism>
<proteinExistence type="predicted"/>
<dbReference type="EMBL" id="BARV01001364">
    <property type="protein sequence ID" value="GAH95306.1"/>
    <property type="molecule type" value="Genomic_DNA"/>
</dbReference>
<gene>
    <name evidence="1" type="ORF">S06H3_04010</name>
</gene>
<dbReference type="AlphaFoldDB" id="X1JKP2"/>
<reference evidence="1" key="1">
    <citation type="journal article" date="2014" name="Front. Microbiol.">
        <title>High frequency of phylogenetically diverse reductive dehalogenase-homologous genes in deep subseafloor sedimentary metagenomes.</title>
        <authorList>
            <person name="Kawai M."/>
            <person name="Futagami T."/>
            <person name="Toyoda A."/>
            <person name="Takaki Y."/>
            <person name="Nishi S."/>
            <person name="Hori S."/>
            <person name="Arai W."/>
            <person name="Tsubouchi T."/>
            <person name="Morono Y."/>
            <person name="Uchiyama I."/>
            <person name="Ito T."/>
            <person name="Fujiyama A."/>
            <person name="Inagaki F."/>
            <person name="Takami H."/>
        </authorList>
    </citation>
    <scope>NUCLEOTIDE SEQUENCE</scope>
    <source>
        <strain evidence="1">Expedition CK06-06</strain>
    </source>
</reference>
<sequence>FSTFQGSVMQLREGGCFKNRGTYLDRAKAKALG</sequence>
<accession>X1JKP2</accession>